<feature type="region of interest" description="Disordered" evidence="1">
    <location>
        <begin position="64"/>
        <end position="186"/>
    </location>
</feature>
<keyword evidence="4" id="KW-1185">Reference proteome</keyword>
<dbReference type="Proteomes" id="UP000182248">
    <property type="component" value="Unassembled WGS sequence"/>
</dbReference>
<protein>
    <recommendedName>
        <fullName evidence="5">Energy transducer TonB</fullName>
    </recommendedName>
</protein>
<dbReference type="RefSeq" id="WP_072316485.1">
    <property type="nucleotide sequence ID" value="NZ_FPJE01000005.1"/>
</dbReference>
<feature type="compositionally biased region" description="Basic and acidic residues" evidence="1">
    <location>
        <begin position="152"/>
        <end position="174"/>
    </location>
</feature>
<reference evidence="3 4" key="1">
    <citation type="submission" date="2016-11" db="EMBL/GenBank/DDBJ databases">
        <authorList>
            <person name="Jaros S."/>
            <person name="Januszkiewicz K."/>
            <person name="Wedrychowicz H."/>
        </authorList>
    </citation>
    <scope>NUCLEOTIDE SEQUENCE [LARGE SCALE GENOMIC DNA]</scope>
    <source>
        <strain evidence="3 4">CGMCC 1.12145</strain>
    </source>
</reference>
<gene>
    <name evidence="3" type="ORF">SAMN02927921_01237</name>
</gene>
<feature type="compositionally biased region" description="Polar residues" evidence="1">
    <location>
        <begin position="139"/>
        <end position="151"/>
    </location>
</feature>
<dbReference type="STRING" id="1150368.SAMN02927921_01237"/>
<proteinExistence type="predicted"/>
<sequence>MSFLDTRHKKKSFTLTTVLLAMLVVLLFFMGLRYMDPPPENGITVNFGMTEYGSGNVQPLEKIKSAPQEKVQEQQPQETPADETPAEVEKPQEEVLTNDKAEDVPVIPPKKEVKKPVVKETTPKPVEEKPKEEPKKPSKSTADAVSNILNSKKSDGKETQGEGNDDKPGDKGNPDGDPYASSYYGTPGAGSGGVGYGLSGRSLLSRGKVQQDCNEEGRVVVRIEVDKNGNVIEATPGVKGTTNNHPCLLEPAKKTALMFKWNQDSDAPSRQIGFVVINFKLGE</sequence>
<evidence type="ECO:0000313" key="3">
    <source>
        <dbReference type="EMBL" id="SFW34043.1"/>
    </source>
</evidence>
<evidence type="ECO:0000256" key="1">
    <source>
        <dbReference type="SAM" id="MobiDB-lite"/>
    </source>
</evidence>
<evidence type="ECO:0008006" key="5">
    <source>
        <dbReference type="Google" id="ProtNLM"/>
    </source>
</evidence>
<dbReference type="AlphaFoldDB" id="A0A1K1NFC2"/>
<keyword evidence="2" id="KW-1133">Transmembrane helix</keyword>
<feature type="transmembrane region" description="Helical" evidence="2">
    <location>
        <begin position="12"/>
        <end position="32"/>
    </location>
</feature>
<accession>A0A1K1NFC2</accession>
<organism evidence="3 4">
    <name type="scientific">Sinomicrobium oceani</name>
    <dbReference type="NCBI Taxonomy" id="1150368"/>
    <lineage>
        <taxon>Bacteria</taxon>
        <taxon>Pseudomonadati</taxon>
        <taxon>Bacteroidota</taxon>
        <taxon>Flavobacteriia</taxon>
        <taxon>Flavobacteriales</taxon>
        <taxon>Flavobacteriaceae</taxon>
        <taxon>Sinomicrobium</taxon>
    </lineage>
</organism>
<keyword evidence="2" id="KW-0472">Membrane</keyword>
<evidence type="ECO:0000256" key="2">
    <source>
        <dbReference type="SAM" id="Phobius"/>
    </source>
</evidence>
<keyword evidence="2" id="KW-0812">Transmembrane</keyword>
<dbReference type="OrthoDB" id="676306at2"/>
<feature type="compositionally biased region" description="Basic and acidic residues" evidence="1">
    <location>
        <begin position="87"/>
        <end position="136"/>
    </location>
</feature>
<dbReference type="EMBL" id="FPJE01000005">
    <property type="protein sequence ID" value="SFW34043.1"/>
    <property type="molecule type" value="Genomic_DNA"/>
</dbReference>
<evidence type="ECO:0000313" key="4">
    <source>
        <dbReference type="Proteomes" id="UP000182248"/>
    </source>
</evidence>
<name>A0A1K1NFC2_9FLAO</name>
<feature type="compositionally biased region" description="Low complexity" evidence="1">
    <location>
        <begin position="175"/>
        <end position="186"/>
    </location>
</feature>